<name>A0A075LWA0_9EURY</name>
<dbReference type="AlphaFoldDB" id="A0A075LWA0"/>
<dbReference type="STRING" id="1343739.PAP_09685"/>
<dbReference type="KEGG" id="ppac:PAP_09685"/>
<evidence type="ECO:0000313" key="3">
    <source>
        <dbReference type="Proteomes" id="UP000027981"/>
    </source>
</evidence>
<feature type="transmembrane region" description="Helical" evidence="1">
    <location>
        <begin position="6"/>
        <end position="24"/>
    </location>
</feature>
<organism evidence="2 3">
    <name type="scientific">Palaeococcus pacificus DY20341</name>
    <dbReference type="NCBI Taxonomy" id="1343739"/>
    <lineage>
        <taxon>Archaea</taxon>
        <taxon>Methanobacteriati</taxon>
        <taxon>Methanobacteriota</taxon>
        <taxon>Thermococci</taxon>
        <taxon>Thermococcales</taxon>
        <taxon>Thermococcaceae</taxon>
        <taxon>Palaeococcus</taxon>
    </lineage>
</organism>
<protein>
    <submittedName>
        <fullName evidence="2">Uncharacterized protein</fullName>
    </submittedName>
</protein>
<keyword evidence="3" id="KW-1185">Reference proteome</keyword>
<sequence length="34" mass="3820">MKGSALAFMAFAWGVILIWMYLAISKLMKAEQKA</sequence>
<reference evidence="3" key="1">
    <citation type="submission" date="2013-06" db="EMBL/GenBank/DDBJ databases">
        <title>Complete Genome Sequence of Hyperthermophilic Palaeococcus pacificus DY20341T, Isolated from a Deep-Sea Hydrothermal Sediments.</title>
        <authorList>
            <person name="Zeng X."/>
            <person name="Shao Z."/>
        </authorList>
    </citation>
    <scope>NUCLEOTIDE SEQUENCE [LARGE SCALE GENOMIC DNA]</scope>
    <source>
        <strain evidence="3">DY20341</strain>
    </source>
</reference>
<keyword evidence="1" id="KW-0812">Transmembrane</keyword>
<dbReference type="HOGENOM" id="CLU_219273_0_0_2"/>
<proteinExistence type="predicted"/>
<dbReference type="EMBL" id="CP006019">
    <property type="protein sequence ID" value="AIF70312.1"/>
    <property type="molecule type" value="Genomic_DNA"/>
</dbReference>
<reference evidence="2 3" key="2">
    <citation type="journal article" date="2015" name="Genome Announc.">
        <title>Complete Genome Sequence of Hyperthermophilic Piezophilic Archaeon Palaeococcus pacificus DY20341T, Isolated from Deep-Sea Hydrothermal Sediments.</title>
        <authorList>
            <person name="Zeng X."/>
            <person name="Jebbar M."/>
            <person name="Shao Z."/>
        </authorList>
    </citation>
    <scope>NUCLEOTIDE SEQUENCE [LARGE SCALE GENOMIC DNA]</scope>
    <source>
        <strain evidence="2 3">DY20341</strain>
    </source>
</reference>
<dbReference type="Proteomes" id="UP000027981">
    <property type="component" value="Chromosome"/>
</dbReference>
<accession>A0A075LWA0</accession>
<evidence type="ECO:0000313" key="2">
    <source>
        <dbReference type="EMBL" id="AIF70312.1"/>
    </source>
</evidence>
<evidence type="ECO:0000256" key="1">
    <source>
        <dbReference type="SAM" id="Phobius"/>
    </source>
</evidence>
<gene>
    <name evidence="2" type="ORF">PAP_09685</name>
</gene>
<keyword evidence="1" id="KW-1133">Transmembrane helix</keyword>
<keyword evidence="1" id="KW-0472">Membrane</keyword>